<dbReference type="SUPFAM" id="SSF56300">
    <property type="entry name" value="Metallo-dependent phosphatases"/>
    <property type="match status" value="1"/>
</dbReference>
<dbReference type="PANTHER" id="PTHR33393:SF11">
    <property type="entry name" value="POLYGLUTAMINE SYNTHESIS ACCESSORY PROTEIN RV0574C-RELATED"/>
    <property type="match status" value="1"/>
</dbReference>
<organism evidence="3">
    <name type="scientific">marine sediment metagenome</name>
    <dbReference type="NCBI Taxonomy" id="412755"/>
    <lineage>
        <taxon>unclassified sequences</taxon>
        <taxon>metagenomes</taxon>
        <taxon>ecological metagenomes</taxon>
    </lineage>
</organism>
<protein>
    <recommendedName>
        <fullName evidence="2">Capsule synthesis protein CapA domain-containing protein</fullName>
    </recommendedName>
</protein>
<feature type="domain" description="Capsule synthesis protein CapA" evidence="2">
    <location>
        <begin position="45"/>
        <end position="327"/>
    </location>
</feature>
<dbReference type="Gene3D" id="3.60.21.10">
    <property type="match status" value="1"/>
</dbReference>
<dbReference type="AlphaFoldDB" id="X0SAU8"/>
<evidence type="ECO:0000259" key="2">
    <source>
        <dbReference type="SMART" id="SM00854"/>
    </source>
</evidence>
<accession>X0SAU8</accession>
<name>X0SAU8_9ZZZZ</name>
<evidence type="ECO:0000256" key="1">
    <source>
        <dbReference type="ARBA" id="ARBA00005662"/>
    </source>
</evidence>
<dbReference type="PANTHER" id="PTHR33393">
    <property type="entry name" value="POLYGLUTAMINE SYNTHESIS ACCESSORY PROTEIN RV0574C-RELATED"/>
    <property type="match status" value="1"/>
</dbReference>
<dbReference type="CDD" id="cd07381">
    <property type="entry name" value="MPP_CapA"/>
    <property type="match status" value="1"/>
</dbReference>
<reference evidence="3" key="1">
    <citation type="journal article" date="2014" name="Front. Microbiol.">
        <title>High frequency of phylogenetically diverse reductive dehalogenase-homologous genes in deep subseafloor sedimentary metagenomes.</title>
        <authorList>
            <person name="Kawai M."/>
            <person name="Futagami T."/>
            <person name="Toyoda A."/>
            <person name="Takaki Y."/>
            <person name="Nishi S."/>
            <person name="Hori S."/>
            <person name="Arai W."/>
            <person name="Tsubouchi T."/>
            <person name="Morono Y."/>
            <person name="Uchiyama I."/>
            <person name="Ito T."/>
            <person name="Fujiyama A."/>
            <person name="Inagaki F."/>
            <person name="Takami H."/>
        </authorList>
    </citation>
    <scope>NUCLEOTIDE SEQUENCE</scope>
    <source>
        <strain evidence="3">Expedition CK06-06</strain>
    </source>
</reference>
<comment type="caution">
    <text evidence="3">The sequence shown here is derived from an EMBL/GenBank/DDBJ whole genome shotgun (WGS) entry which is preliminary data.</text>
</comment>
<feature type="non-terminal residue" evidence="3">
    <location>
        <position position="1"/>
    </location>
</feature>
<dbReference type="InterPro" id="IPR052169">
    <property type="entry name" value="CW_Biosynth-Accessory"/>
</dbReference>
<dbReference type="EMBL" id="BARS01001911">
    <property type="protein sequence ID" value="GAF78144.1"/>
    <property type="molecule type" value="Genomic_DNA"/>
</dbReference>
<gene>
    <name evidence="3" type="ORF">S01H1_03517</name>
</gene>
<dbReference type="InterPro" id="IPR019079">
    <property type="entry name" value="Capsule_synth_CapA"/>
</dbReference>
<proteinExistence type="inferred from homology"/>
<dbReference type="InterPro" id="IPR029052">
    <property type="entry name" value="Metallo-depent_PP-like"/>
</dbReference>
<evidence type="ECO:0000313" key="3">
    <source>
        <dbReference type="EMBL" id="GAF78144.1"/>
    </source>
</evidence>
<dbReference type="Pfam" id="PF09587">
    <property type="entry name" value="PGA_cap"/>
    <property type="match status" value="1"/>
</dbReference>
<dbReference type="SMART" id="SM00854">
    <property type="entry name" value="PGA_cap"/>
    <property type="match status" value="1"/>
</dbReference>
<sequence length="409" mass="45991">QANQKQNLIYRKTLSQGMSKEMFSGMKTAEKKAADKPSMIFNLITIFMCGDVMTGRGIDQVLPHPSDPVIHEPYMRSARGYVDLAEKANGPIQQPVRFSYIWGDALEELERVAPDLRMINLETSITKSNDYWKGKGINYRMHPENTPCLLAAKIDYCSLANNHILDWGYSGLTETLVTLKKVNVKTAGAGQNIKEAQTPAVMEVEGKGRVIVFSFGSKTSGIPPRWAATEDKSGVNLLRDLSDRTVQYIKESVQEVKQQGDIVVFSIHWGGNWGYKISRKQRGFAHKLIDDAGADVIHGHSSHHVKGMEVYKDKPIIYGCGDFLNDYEGIAGYESFRADLGLMYFLSMDPSTGRLVHLHMTPTQIKRFKVNRASRADALWLKDTLNTEGRKLGTRVELKEDNTLTLQWD</sequence>
<comment type="similarity">
    <text evidence="1">Belongs to the CapA family.</text>
</comment>